<dbReference type="GO" id="GO:0005634">
    <property type="term" value="C:nucleus"/>
    <property type="evidence" value="ECO:0007669"/>
    <property type="project" value="UniProtKB-SubCell"/>
</dbReference>
<dbReference type="GO" id="GO:0051301">
    <property type="term" value="P:cell division"/>
    <property type="evidence" value="ECO:0007669"/>
    <property type="project" value="UniProtKB-KW"/>
</dbReference>
<dbReference type="Proteomes" id="UP000740883">
    <property type="component" value="Unassembled WGS sequence"/>
</dbReference>
<dbReference type="GO" id="GO:0000796">
    <property type="term" value="C:condensin complex"/>
    <property type="evidence" value="ECO:0007669"/>
    <property type="project" value="TreeGrafter"/>
</dbReference>
<feature type="domain" description="Condensin complex subunit 1 C-terminal" evidence="7">
    <location>
        <begin position="730"/>
        <end position="829"/>
    </location>
</feature>
<evidence type="ECO:0000256" key="6">
    <source>
        <dbReference type="ARBA" id="ARBA00023306"/>
    </source>
</evidence>
<keyword evidence="6" id="KW-0131">Cell cycle</keyword>
<evidence type="ECO:0000256" key="3">
    <source>
        <dbReference type="ARBA" id="ARBA00022776"/>
    </source>
</evidence>
<dbReference type="InterPro" id="IPR032682">
    <property type="entry name" value="Cnd1_C"/>
</dbReference>
<keyword evidence="4" id="KW-0226">DNA condensation</keyword>
<dbReference type="Pfam" id="PF12717">
    <property type="entry name" value="Cnd1"/>
    <property type="match status" value="1"/>
</dbReference>
<dbReference type="GO" id="GO:0010032">
    <property type="term" value="P:meiotic chromosome condensation"/>
    <property type="evidence" value="ECO:0007669"/>
    <property type="project" value="TreeGrafter"/>
</dbReference>
<dbReference type="InterPro" id="IPR011989">
    <property type="entry name" value="ARM-like"/>
</dbReference>
<comment type="caution">
    <text evidence="8">The sequence shown here is derived from an EMBL/GenBank/DDBJ whole genome shotgun (WGS) entry which is preliminary data.</text>
</comment>
<name>A0A9P6GY89_9MICR</name>
<keyword evidence="5" id="KW-0539">Nucleus</keyword>
<dbReference type="EMBL" id="SBJO01000190">
    <property type="protein sequence ID" value="KAF9762297.1"/>
    <property type="molecule type" value="Genomic_DNA"/>
</dbReference>
<evidence type="ECO:0000259" key="7">
    <source>
        <dbReference type="Pfam" id="PF12717"/>
    </source>
</evidence>
<evidence type="ECO:0000256" key="4">
    <source>
        <dbReference type="ARBA" id="ARBA00023067"/>
    </source>
</evidence>
<organism evidence="8 9">
    <name type="scientific">Nosema granulosis</name>
    <dbReference type="NCBI Taxonomy" id="83296"/>
    <lineage>
        <taxon>Eukaryota</taxon>
        <taxon>Fungi</taxon>
        <taxon>Fungi incertae sedis</taxon>
        <taxon>Microsporidia</taxon>
        <taxon>Nosematidae</taxon>
        <taxon>Nosema</taxon>
    </lineage>
</organism>
<evidence type="ECO:0000256" key="5">
    <source>
        <dbReference type="ARBA" id="ARBA00023242"/>
    </source>
</evidence>
<dbReference type="InterPro" id="IPR026971">
    <property type="entry name" value="CND1/NCAPD3"/>
</dbReference>
<dbReference type="InterPro" id="IPR016024">
    <property type="entry name" value="ARM-type_fold"/>
</dbReference>
<evidence type="ECO:0000256" key="1">
    <source>
        <dbReference type="ARBA" id="ARBA00004123"/>
    </source>
</evidence>
<keyword evidence="9" id="KW-1185">Reference proteome</keyword>
<keyword evidence="2" id="KW-0132">Cell division</keyword>
<comment type="subcellular location">
    <subcellularLocation>
        <location evidence="1">Nucleus</location>
    </subcellularLocation>
</comment>
<evidence type="ECO:0000256" key="2">
    <source>
        <dbReference type="ARBA" id="ARBA00022618"/>
    </source>
</evidence>
<dbReference type="GO" id="GO:0042393">
    <property type="term" value="F:histone binding"/>
    <property type="evidence" value="ECO:0007669"/>
    <property type="project" value="TreeGrafter"/>
</dbReference>
<dbReference type="GO" id="GO:0000779">
    <property type="term" value="C:condensed chromosome, centromeric region"/>
    <property type="evidence" value="ECO:0007669"/>
    <property type="project" value="TreeGrafter"/>
</dbReference>
<dbReference type="Gene3D" id="1.25.10.10">
    <property type="entry name" value="Leucine-rich Repeat Variant"/>
    <property type="match status" value="1"/>
</dbReference>
<dbReference type="SUPFAM" id="SSF48371">
    <property type="entry name" value="ARM repeat"/>
    <property type="match status" value="1"/>
</dbReference>
<dbReference type="PANTHER" id="PTHR14222">
    <property type="entry name" value="CONDENSIN"/>
    <property type="match status" value="1"/>
</dbReference>
<sequence>MNVKEVIEKMKKLNIEADYEQYMQLVDVCDDFENKHAVFRIITSAPGTPTVKLPLVYSLVSKLKTQYDNKLVQDVLEYTKTQPNLTTDDYEWVAKIVFMVIENIRDKKKNDEIKLLVMENLQTCAQKIDIMSYLFNFMLNDNCGEIVYALLVFIPEICDSFVRNAIHQTNVTVLKNVAQVLGTLSGHHRSLFVNYKHFEGFLDSEHYFLRNCYLEIVSNQVEFYKEGEEMEKAVEEIEKIVGILEERLLDIYFNVRYKALNLLGGLFESNSIPIRVRNRVIESIGERVLDKTIIVRKRALAICSSILMNHPFKSETSLRKVEIENIDAVHKDINNMHKDMNEFHDVMKSVLGKVVLFLGSKVTNDLHVFMEFVKLCLYYEIEGAKEAFEMLFDFVFEGESISSCFSDVLVRLKMRKVGIYEMLKQFVKKEGNPSFERILRELWRKKVIDKDFHQEMVNKFLEDGKSPDLFVYSYLIRFIPKLLDEDTYLPILSQASSILFGVQDSGELDEALEVYCNILKVNLKATNTEALEKLVIKNLAKMVFFDYRTVQYTVQALYGMSRDPQETIPSLFKMLSSKNVNSLKIIYAVGCVGLCHLEYLEKCSRTTKNLADCSRSRIEIGEDLRERRRSIRKESINRNSINMSSINKKDILENDERADFFFFLREKDILFNRDSLLYPYAQDIPKMCLIKDLQEVAYLSLFKLMCLSSEYFLMHKPLFKNSLLHENPKIRANALVALGDFLLYYNSLVEDLSASLFEALLDSCTTVRKNALLTIFNLLKKNILRVSGMSYNLTSLLFDQTQEIRDISRTIISSLSDNQNFLTTLLYERLTVDSESSRDFIDLFIPLLRDKSKEMIYLKLLRANLEKESLEYFFSKGNFSEKFTEDLKLLQESIKT</sequence>
<gene>
    <name evidence="8" type="primary">YCS4</name>
    <name evidence="8" type="ORF">NGRA_2105</name>
</gene>
<proteinExistence type="predicted"/>
<dbReference type="GO" id="GO:0007076">
    <property type="term" value="P:mitotic chromosome condensation"/>
    <property type="evidence" value="ECO:0007669"/>
    <property type="project" value="InterPro"/>
</dbReference>
<dbReference type="AlphaFoldDB" id="A0A9P6GY89"/>
<evidence type="ECO:0000313" key="9">
    <source>
        <dbReference type="Proteomes" id="UP000740883"/>
    </source>
</evidence>
<accession>A0A9P6GY89</accession>
<keyword evidence="3" id="KW-0498">Mitosis</keyword>
<dbReference type="OrthoDB" id="436262at2759"/>
<protein>
    <submittedName>
        <fullName evidence="8">Condensin complex subunit 1</fullName>
    </submittedName>
</protein>
<evidence type="ECO:0000313" key="8">
    <source>
        <dbReference type="EMBL" id="KAF9762297.1"/>
    </source>
</evidence>
<reference evidence="8 9" key="1">
    <citation type="journal article" date="2020" name="Genome Biol. Evol.">
        <title>Comparative genomics of strictly vertically transmitted, feminizing microsporidia endosymbionts of amphipod crustaceans.</title>
        <authorList>
            <person name="Cormier A."/>
            <person name="Chebbi M.A."/>
            <person name="Giraud I."/>
            <person name="Wattier R."/>
            <person name="Teixeira M."/>
            <person name="Gilbert C."/>
            <person name="Rigaud T."/>
            <person name="Cordaux R."/>
        </authorList>
    </citation>
    <scope>NUCLEOTIDE SEQUENCE [LARGE SCALE GENOMIC DNA]</scope>
    <source>
        <strain evidence="8 9">Ou3-Ou53</strain>
    </source>
</reference>